<reference evidence="2 3" key="1">
    <citation type="journal article" date="2023" name="Plants (Basel)">
        <title>Bridging the Gap: Combining Genomics and Transcriptomics Approaches to Understand Stylosanthes scabra, an Orphan Legume from the Brazilian Caatinga.</title>
        <authorList>
            <person name="Ferreira-Neto J.R.C."/>
            <person name="da Silva M.D."/>
            <person name="Binneck E."/>
            <person name="de Melo N.F."/>
            <person name="da Silva R.H."/>
            <person name="de Melo A.L.T.M."/>
            <person name="Pandolfi V."/>
            <person name="Bustamante F.O."/>
            <person name="Brasileiro-Vidal A.C."/>
            <person name="Benko-Iseppon A.M."/>
        </authorList>
    </citation>
    <scope>NUCLEOTIDE SEQUENCE [LARGE SCALE GENOMIC DNA]</scope>
    <source>
        <tissue evidence="2">Leaves</tissue>
    </source>
</reference>
<evidence type="ECO:0000256" key="1">
    <source>
        <dbReference type="SAM" id="MobiDB-lite"/>
    </source>
</evidence>
<organism evidence="2 3">
    <name type="scientific">Stylosanthes scabra</name>
    <dbReference type="NCBI Taxonomy" id="79078"/>
    <lineage>
        <taxon>Eukaryota</taxon>
        <taxon>Viridiplantae</taxon>
        <taxon>Streptophyta</taxon>
        <taxon>Embryophyta</taxon>
        <taxon>Tracheophyta</taxon>
        <taxon>Spermatophyta</taxon>
        <taxon>Magnoliopsida</taxon>
        <taxon>eudicotyledons</taxon>
        <taxon>Gunneridae</taxon>
        <taxon>Pentapetalae</taxon>
        <taxon>rosids</taxon>
        <taxon>fabids</taxon>
        <taxon>Fabales</taxon>
        <taxon>Fabaceae</taxon>
        <taxon>Papilionoideae</taxon>
        <taxon>50 kb inversion clade</taxon>
        <taxon>dalbergioids sensu lato</taxon>
        <taxon>Dalbergieae</taxon>
        <taxon>Pterocarpus clade</taxon>
        <taxon>Stylosanthes</taxon>
    </lineage>
</organism>
<name>A0ABU6VRQ4_9FABA</name>
<keyword evidence="3" id="KW-1185">Reference proteome</keyword>
<dbReference type="EMBL" id="JASCZI010152397">
    <property type="protein sequence ID" value="MED6176057.1"/>
    <property type="molecule type" value="Genomic_DNA"/>
</dbReference>
<evidence type="ECO:0000313" key="2">
    <source>
        <dbReference type="EMBL" id="MED6176057.1"/>
    </source>
</evidence>
<proteinExistence type="predicted"/>
<protein>
    <submittedName>
        <fullName evidence="2">Uncharacterized protein</fullName>
    </submittedName>
</protein>
<comment type="caution">
    <text evidence="2">The sequence shown here is derived from an EMBL/GenBank/DDBJ whole genome shotgun (WGS) entry which is preliminary data.</text>
</comment>
<feature type="region of interest" description="Disordered" evidence="1">
    <location>
        <begin position="1"/>
        <end position="23"/>
    </location>
</feature>
<evidence type="ECO:0000313" key="3">
    <source>
        <dbReference type="Proteomes" id="UP001341840"/>
    </source>
</evidence>
<feature type="non-terminal residue" evidence="2">
    <location>
        <position position="1"/>
    </location>
</feature>
<gene>
    <name evidence="2" type="ORF">PIB30_084271</name>
</gene>
<accession>A0ABU6VRQ4</accession>
<sequence length="103" mass="11145">SEDDEAMNEAARGGDEEHQVNVDPDVPIEIEAAGDGDEGHQVNADLNVPIEVAAEPDVNAPHVFTYNGVLTNWDIHPHHMAFACISKLPKTQDGNVYRVAICS</sequence>
<dbReference type="Proteomes" id="UP001341840">
    <property type="component" value="Unassembled WGS sequence"/>
</dbReference>